<reference evidence="11 12" key="1">
    <citation type="journal article" date="2018" name="Microbiome">
        <title>Fine metagenomic profile of the Mediterranean stratified and mixed water columns revealed by assembly and recruitment.</title>
        <authorList>
            <person name="Haro-Moreno J.M."/>
            <person name="Lopez-Perez M."/>
            <person name="De La Torre J.R."/>
            <person name="Picazo A."/>
            <person name="Camacho A."/>
            <person name="Rodriguez-Valera F."/>
        </authorList>
    </citation>
    <scope>NUCLEOTIDE SEQUENCE [LARGE SCALE GENOMIC DNA]</scope>
    <source>
        <strain evidence="11">MED-G83</strain>
    </source>
</reference>
<dbReference type="EMBL" id="QOPD01000004">
    <property type="protein sequence ID" value="RCL38264.1"/>
    <property type="molecule type" value="Genomic_DNA"/>
</dbReference>
<gene>
    <name evidence="11" type="ORF">DBW97_03145</name>
</gene>
<dbReference type="FunFam" id="2.40.160.210:FF:000001">
    <property type="entry name" value="Acyl-CoA thioesterase II"/>
    <property type="match status" value="1"/>
</dbReference>
<dbReference type="InterPro" id="IPR025652">
    <property type="entry name" value="TesB_C"/>
</dbReference>
<dbReference type="CDD" id="cd03445">
    <property type="entry name" value="Thioesterase_II_repeat2"/>
    <property type="match status" value="1"/>
</dbReference>
<comment type="caution">
    <text evidence="11">The sequence shown here is derived from an EMBL/GenBank/DDBJ whole genome shotgun (WGS) entry which is preliminary data.</text>
</comment>
<dbReference type="PANTHER" id="PTHR11066">
    <property type="entry name" value="ACYL-COA THIOESTERASE"/>
    <property type="match status" value="1"/>
</dbReference>
<dbReference type="PANTHER" id="PTHR11066:SF34">
    <property type="entry name" value="ACYL-COENZYME A THIOESTERASE 8"/>
    <property type="match status" value="1"/>
</dbReference>
<dbReference type="AlphaFoldDB" id="A0A368BMZ1"/>
<sequence length="298" mass="34522">MDKKLLEDQDNTFDRVIDRLKLEQIDTYLFRYKGKNAGLLRIFGGQVIAQSFIAANHTVADDTHLHSLHAYFLRPGVIKQPVLFSVDPVRDGRSFFTRTVKAIQNNEIIFTMTVSFHKEEDQGLTHSIEMPKVPDPDELKDEIQMREEAIDKIPEDLRPFFLKKREYSIKWVEWNDIFDPKPMPPIRNIWLKPNGAMPKDRVINHAFLSYVSDAGLLAPCLYPHGKSYMSHDIAMMASLDHAMWFHKRDFQWDDWILYSTDSPYTGGSRGLGRGTFFSRDGEVLASVTQEGLFRIKKP</sequence>
<evidence type="ECO:0000256" key="8">
    <source>
        <dbReference type="ARBA" id="ARBA00079653"/>
    </source>
</evidence>
<comment type="similarity">
    <text evidence="1">Belongs to the C/M/P thioester hydrolase family.</text>
</comment>
<dbReference type="GO" id="GO:0009062">
    <property type="term" value="P:fatty acid catabolic process"/>
    <property type="evidence" value="ECO:0007669"/>
    <property type="project" value="TreeGrafter"/>
</dbReference>
<evidence type="ECO:0000256" key="1">
    <source>
        <dbReference type="ARBA" id="ARBA00006538"/>
    </source>
</evidence>
<dbReference type="SUPFAM" id="SSF54637">
    <property type="entry name" value="Thioesterase/thiol ester dehydrase-isomerase"/>
    <property type="match status" value="2"/>
</dbReference>
<evidence type="ECO:0000256" key="2">
    <source>
        <dbReference type="ARBA" id="ARBA00011881"/>
    </source>
</evidence>
<accession>A0A368BMZ1</accession>
<evidence type="ECO:0000313" key="11">
    <source>
        <dbReference type="EMBL" id="RCL38264.1"/>
    </source>
</evidence>
<evidence type="ECO:0000256" key="4">
    <source>
        <dbReference type="ARBA" id="ARBA00023098"/>
    </source>
</evidence>
<evidence type="ECO:0000256" key="7">
    <source>
        <dbReference type="ARBA" id="ARBA00071120"/>
    </source>
</evidence>
<evidence type="ECO:0000256" key="5">
    <source>
        <dbReference type="ARBA" id="ARBA00038894"/>
    </source>
</evidence>
<dbReference type="Gene3D" id="2.40.160.210">
    <property type="entry name" value="Acyl-CoA thioesterase, double hotdog domain"/>
    <property type="match status" value="1"/>
</dbReference>
<dbReference type="EC" id="3.1.2.20" evidence="5"/>
<comment type="catalytic activity">
    <reaction evidence="6">
        <text>a fatty acyl-CoA + H2O = a fatty acid + CoA + H(+)</text>
        <dbReference type="Rhea" id="RHEA:16781"/>
        <dbReference type="ChEBI" id="CHEBI:15377"/>
        <dbReference type="ChEBI" id="CHEBI:15378"/>
        <dbReference type="ChEBI" id="CHEBI:28868"/>
        <dbReference type="ChEBI" id="CHEBI:57287"/>
        <dbReference type="ChEBI" id="CHEBI:77636"/>
        <dbReference type="EC" id="3.1.2.20"/>
    </reaction>
    <physiologicalReaction direction="left-to-right" evidence="6">
        <dbReference type="Rhea" id="RHEA:16782"/>
    </physiologicalReaction>
</comment>
<dbReference type="InterPro" id="IPR042171">
    <property type="entry name" value="Acyl-CoA_hotdog"/>
</dbReference>
<dbReference type="CDD" id="cd03444">
    <property type="entry name" value="Thioesterase_II_repeat1"/>
    <property type="match status" value="1"/>
</dbReference>
<dbReference type="Pfam" id="PF13622">
    <property type="entry name" value="4HBT_3"/>
    <property type="match status" value="1"/>
</dbReference>
<feature type="domain" description="Acyl-CoA thioesterase-like N-terminal HotDog" evidence="10">
    <location>
        <begin position="41"/>
        <end position="117"/>
    </location>
</feature>
<name>A0A368BMZ1_9GAMM</name>
<proteinExistence type="inferred from homology"/>
<keyword evidence="4" id="KW-0443">Lipid metabolism</keyword>
<dbReference type="InterPro" id="IPR003703">
    <property type="entry name" value="Acyl_CoA_thio"/>
</dbReference>
<dbReference type="GO" id="GO:0006637">
    <property type="term" value="P:acyl-CoA metabolic process"/>
    <property type="evidence" value="ECO:0007669"/>
    <property type="project" value="InterPro"/>
</dbReference>
<dbReference type="InterPro" id="IPR029069">
    <property type="entry name" value="HotDog_dom_sf"/>
</dbReference>
<feature type="domain" description="Acyl-CoA thioesterase 2 C-terminal" evidence="9">
    <location>
        <begin position="162"/>
        <end position="292"/>
    </location>
</feature>
<protein>
    <recommendedName>
        <fullName evidence="7">Acyl-CoA thioesterase 2</fullName>
        <ecNumber evidence="5">3.1.2.20</ecNumber>
    </recommendedName>
    <alternativeName>
        <fullName evidence="8">Thioesterase II</fullName>
    </alternativeName>
</protein>
<dbReference type="Pfam" id="PF02551">
    <property type="entry name" value="Acyl_CoA_thio"/>
    <property type="match status" value="1"/>
</dbReference>
<evidence type="ECO:0000313" key="12">
    <source>
        <dbReference type="Proteomes" id="UP000252147"/>
    </source>
</evidence>
<evidence type="ECO:0000259" key="9">
    <source>
        <dbReference type="Pfam" id="PF02551"/>
    </source>
</evidence>
<keyword evidence="3" id="KW-0378">Hydrolase</keyword>
<dbReference type="Proteomes" id="UP000252147">
    <property type="component" value="Unassembled WGS sequence"/>
</dbReference>
<dbReference type="GO" id="GO:0047617">
    <property type="term" value="F:fatty acyl-CoA hydrolase activity"/>
    <property type="evidence" value="ECO:0007669"/>
    <property type="project" value="UniProtKB-EC"/>
</dbReference>
<evidence type="ECO:0000256" key="6">
    <source>
        <dbReference type="ARBA" id="ARBA00050943"/>
    </source>
</evidence>
<evidence type="ECO:0000259" key="10">
    <source>
        <dbReference type="Pfam" id="PF13622"/>
    </source>
</evidence>
<evidence type="ECO:0000256" key="3">
    <source>
        <dbReference type="ARBA" id="ARBA00022801"/>
    </source>
</evidence>
<dbReference type="InterPro" id="IPR049449">
    <property type="entry name" value="TesB_ACOT8-like_N"/>
</dbReference>
<dbReference type="GO" id="GO:0005829">
    <property type="term" value="C:cytosol"/>
    <property type="evidence" value="ECO:0007669"/>
    <property type="project" value="TreeGrafter"/>
</dbReference>
<comment type="subunit">
    <text evidence="2">Homotetramer.</text>
</comment>
<organism evidence="11 12">
    <name type="scientific">SAR86 cluster bacterium</name>
    <dbReference type="NCBI Taxonomy" id="2030880"/>
    <lineage>
        <taxon>Bacteria</taxon>
        <taxon>Pseudomonadati</taxon>
        <taxon>Pseudomonadota</taxon>
        <taxon>Gammaproteobacteria</taxon>
        <taxon>SAR86 cluster</taxon>
    </lineage>
</organism>